<dbReference type="InterPro" id="IPR001054">
    <property type="entry name" value="A/G_cyclase"/>
</dbReference>
<dbReference type="Gene3D" id="3.40.50.1820">
    <property type="entry name" value="alpha/beta hydrolase"/>
    <property type="match status" value="1"/>
</dbReference>
<dbReference type="CDD" id="cd07302">
    <property type="entry name" value="CHD"/>
    <property type="match status" value="1"/>
</dbReference>
<dbReference type="SUPFAM" id="SSF55073">
    <property type="entry name" value="Nucleotide cyclase"/>
    <property type="match status" value="1"/>
</dbReference>
<feature type="domain" description="Guanylate cyclase" evidence="2">
    <location>
        <begin position="292"/>
        <end position="399"/>
    </location>
</feature>
<dbReference type="RefSeq" id="WP_229582014.1">
    <property type="nucleotide sequence ID" value="NZ_CP083974.1"/>
</dbReference>
<dbReference type="Gene3D" id="3.30.70.1230">
    <property type="entry name" value="Nucleotide cyclase"/>
    <property type="match status" value="1"/>
</dbReference>
<dbReference type="InterPro" id="IPR050697">
    <property type="entry name" value="Adenylyl/Guanylyl_Cyclase_3/4"/>
</dbReference>
<name>A0AA46WQY8_RHORH</name>
<dbReference type="InterPro" id="IPR029058">
    <property type="entry name" value="AB_hydrolase_fold"/>
</dbReference>
<evidence type="ECO:0000256" key="1">
    <source>
        <dbReference type="ARBA" id="ARBA00005381"/>
    </source>
</evidence>
<dbReference type="GO" id="GO:0004016">
    <property type="term" value="F:adenylate cyclase activity"/>
    <property type="evidence" value="ECO:0007669"/>
    <property type="project" value="UniProtKB-ARBA"/>
</dbReference>
<dbReference type="InterPro" id="IPR029787">
    <property type="entry name" value="Nucleotide_cyclase"/>
</dbReference>
<dbReference type="GO" id="GO:0009190">
    <property type="term" value="P:cyclic nucleotide biosynthetic process"/>
    <property type="evidence" value="ECO:0007669"/>
    <property type="project" value="InterPro"/>
</dbReference>
<dbReference type="PANTHER" id="PTHR43081">
    <property type="entry name" value="ADENYLATE CYCLASE, TERMINAL-DIFFERENTIATION SPECIFIC-RELATED"/>
    <property type="match status" value="1"/>
</dbReference>
<protein>
    <submittedName>
        <fullName evidence="3">Adenylate/guanylate cyclase domain-containing protein</fullName>
    </submittedName>
</protein>
<proteinExistence type="inferred from homology"/>
<evidence type="ECO:0000259" key="2">
    <source>
        <dbReference type="PROSITE" id="PS50125"/>
    </source>
</evidence>
<dbReference type="GO" id="GO:0035556">
    <property type="term" value="P:intracellular signal transduction"/>
    <property type="evidence" value="ECO:0007669"/>
    <property type="project" value="InterPro"/>
</dbReference>
<dbReference type="EMBL" id="CP083974">
    <property type="protein sequence ID" value="UZF42896.1"/>
    <property type="molecule type" value="Genomic_DNA"/>
</dbReference>
<organism evidence="3 4">
    <name type="scientific">Rhodococcus rhodochrous</name>
    <dbReference type="NCBI Taxonomy" id="1829"/>
    <lineage>
        <taxon>Bacteria</taxon>
        <taxon>Bacillati</taxon>
        <taxon>Actinomycetota</taxon>
        <taxon>Actinomycetes</taxon>
        <taxon>Mycobacteriales</taxon>
        <taxon>Nocardiaceae</taxon>
        <taxon>Rhodococcus</taxon>
    </lineage>
</organism>
<sequence>MDPPVTRYIQRDGNALAYQAVGEGPHPIAWFCEDMMHPDLMWTDPHFHYNFERCAGFARSLFFQRRGFGLSDPVDHVPTLEEQADDVVAVLDDAEVAHAALVGVASTCGPLALVAARYPDRVSGLVLAQAWSDTLLPEDGDLPPGWTADERDRFVESYRDAYACWGHGKLTPLTHPTLDVPHNRRIMALLERCSATPRTAQKHLEWALRANYSSILPAIQCPTKVLHQPETLFAREAGRRVAEHIPNGHFYELPPIPVGATLGEVLIPVLDHVEELVSGTDHPVEADRFLGAVLFTDVVRSTDLLAEVGDSRFARLLGAHDRLVRVEVEAGGGTLVGIAGDGTLSVFDGPVAALQCAHRIIRATSTLGFSVRSGVHVGAVTRAGPGLTGMTVHVGARIAASSGPGEVRCSQAVRELAVGGDFDFTDLGRHRLKGVPGQVQVFRATVGARPAQPPVPPRPTVSDRAVLTMARRAPGMLRELARLADRRNRAARRPR</sequence>
<dbReference type="PANTHER" id="PTHR43081:SF1">
    <property type="entry name" value="ADENYLATE CYCLASE, TERMINAL-DIFFERENTIATION SPECIFIC"/>
    <property type="match status" value="1"/>
</dbReference>
<dbReference type="PROSITE" id="PS50125">
    <property type="entry name" value="GUANYLATE_CYCLASE_2"/>
    <property type="match status" value="1"/>
</dbReference>
<evidence type="ECO:0000313" key="4">
    <source>
        <dbReference type="Proteomes" id="UP001162740"/>
    </source>
</evidence>
<accession>A0AA46WQY8</accession>
<dbReference type="SUPFAM" id="SSF53474">
    <property type="entry name" value="alpha/beta-Hydrolases"/>
    <property type="match status" value="1"/>
</dbReference>
<dbReference type="Proteomes" id="UP001162740">
    <property type="component" value="Chromosome"/>
</dbReference>
<gene>
    <name evidence="3" type="ORF">KUM34_013230</name>
</gene>
<reference evidence="3 4" key="1">
    <citation type="journal article" date="2021" name="Front. Microbiol.">
        <title>Bacterial Transformation of Aromatic Monomers in Softwood Black Liquor.</title>
        <authorList>
            <person name="Navas L.E."/>
            <person name="Dexter G."/>
            <person name="Liu J."/>
            <person name="Levy-Booth D."/>
            <person name="Cho M."/>
            <person name="Jang S.K."/>
            <person name="Mansfield S.D."/>
            <person name="Renneckar S."/>
            <person name="Mohn W.W."/>
            <person name="Eltis L.D."/>
        </authorList>
    </citation>
    <scope>NUCLEOTIDE SEQUENCE [LARGE SCALE GENOMIC DNA]</scope>
    <source>
        <strain evidence="3 4">GD02</strain>
    </source>
</reference>
<comment type="similarity">
    <text evidence="1">Belongs to the adenylyl cyclase class-3 family.</text>
</comment>
<dbReference type="AlphaFoldDB" id="A0AA46WQY8"/>
<evidence type="ECO:0000313" key="3">
    <source>
        <dbReference type="EMBL" id="UZF42896.1"/>
    </source>
</evidence>